<gene>
    <name evidence="1" type="ORF">ACFSKW_09290</name>
</gene>
<evidence type="ECO:0000313" key="2">
    <source>
        <dbReference type="Proteomes" id="UP001597368"/>
    </source>
</evidence>
<evidence type="ECO:0000313" key="1">
    <source>
        <dbReference type="EMBL" id="MFD1931671.1"/>
    </source>
</evidence>
<organism evidence="1 2">
    <name type="scientific">Nonomuraea mangrovi</name>
    <dbReference type="NCBI Taxonomy" id="2316207"/>
    <lineage>
        <taxon>Bacteria</taxon>
        <taxon>Bacillati</taxon>
        <taxon>Actinomycetota</taxon>
        <taxon>Actinomycetes</taxon>
        <taxon>Streptosporangiales</taxon>
        <taxon>Streptosporangiaceae</taxon>
        <taxon>Nonomuraea</taxon>
    </lineage>
</organism>
<accession>A0ABW4SR77</accession>
<proteinExistence type="predicted"/>
<name>A0ABW4SR77_9ACTN</name>
<reference evidence="2" key="1">
    <citation type="journal article" date="2019" name="Int. J. Syst. Evol. Microbiol.">
        <title>The Global Catalogue of Microorganisms (GCM) 10K type strain sequencing project: providing services to taxonomists for standard genome sequencing and annotation.</title>
        <authorList>
            <consortium name="The Broad Institute Genomics Platform"/>
            <consortium name="The Broad Institute Genome Sequencing Center for Infectious Disease"/>
            <person name="Wu L."/>
            <person name="Ma J."/>
        </authorList>
    </citation>
    <scope>NUCLEOTIDE SEQUENCE [LARGE SCALE GENOMIC DNA]</scope>
    <source>
        <strain evidence="2">ICMP 6774ER</strain>
    </source>
</reference>
<dbReference type="EMBL" id="JBHUFV010000015">
    <property type="protein sequence ID" value="MFD1931671.1"/>
    <property type="molecule type" value="Genomic_DNA"/>
</dbReference>
<dbReference type="Proteomes" id="UP001597368">
    <property type="component" value="Unassembled WGS sequence"/>
</dbReference>
<protein>
    <submittedName>
        <fullName evidence="1">Uncharacterized protein</fullName>
    </submittedName>
</protein>
<keyword evidence="2" id="KW-1185">Reference proteome</keyword>
<dbReference type="RefSeq" id="WP_379571208.1">
    <property type="nucleotide sequence ID" value="NZ_JBHUFV010000015.1"/>
</dbReference>
<comment type="caution">
    <text evidence="1">The sequence shown here is derived from an EMBL/GenBank/DDBJ whole genome shotgun (WGS) entry which is preliminary data.</text>
</comment>
<sequence>MSWIFIISLIAVLAIAGPFFGTDTRDSRDWRKLPFRRSGSPGRTA</sequence>